<accession>A0ACB5TT12</accession>
<keyword evidence="2" id="KW-1185">Reference proteome</keyword>
<reference evidence="1" key="1">
    <citation type="submission" date="2023-04" db="EMBL/GenBank/DDBJ databases">
        <title>Ambrosiozyma monospora NBRC 10751.</title>
        <authorList>
            <person name="Ichikawa N."/>
            <person name="Sato H."/>
            <person name="Tonouchi N."/>
        </authorList>
    </citation>
    <scope>NUCLEOTIDE SEQUENCE</scope>
    <source>
        <strain evidence="1">NBRC 10751</strain>
    </source>
</reference>
<comment type="caution">
    <text evidence="1">The sequence shown here is derived from an EMBL/GenBank/DDBJ whole genome shotgun (WGS) entry which is preliminary data.</text>
</comment>
<dbReference type="EMBL" id="BSXS01009085">
    <property type="protein sequence ID" value="GME94565.1"/>
    <property type="molecule type" value="Genomic_DNA"/>
</dbReference>
<name>A0ACB5TT12_AMBMO</name>
<dbReference type="Proteomes" id="UP001165064">
    <property type="component" value="Unassembled WGS sequence"/>
</dbReference>
<evidence type="ECO:0000313" key="1">
    <source>
        <dbReference type="EMBL" id="GME94565.1"/>
    </source>
</evidence>
<gene>
    <name evidence="1" type="ORF">Amon02_000959900</name>
</gene>
<proteinExistence type="predicted"/>
<organism evidence="1 2">
    <name type="scientific">Ambrosiozyma monospora</name>
    <name type="common">Yeast</name>
    <name type="synonym">Endomycopsis monosporus</name>
    <dbReference type="NCBI Taxonomy" id="43982"/>
    <lineage>
        <taxon>Eukaryota</taxon>
        <taxon>Fungi</taxon>
        <taxon>Dikarya</taxon>
        <taxon>Ascomycota</taxon>
        <taxon>Saccharomycotina</taxon>
        <taxon>Pichiomycetes</taxon>
        <taxon>Pichiales</taxon>
        <taxon>Pichiaceae</taxon>
        <taxon>Ambrosiozyma</taxon>
    </lineage>
</organism>
<evidence type="ECO:0000313" key="2">
    <source>
        <dbReference type="Proteomes" id="UP001165064"/>
    </source>
</evidence>
<protein>
    <submittedName>
        <fullName evidence="1">Unnamed protein product</fullName>
    </submittedName>
</protein>
<sequence length="384" mass="42294">MATDLNRIRFAASAGAYVVTIPTSIIITLALLIYHIGVASLVAVAIFLLSMVISVSSVKYYMEKRLIAQKFTDERTSMMRDILKNFKMVKYYSWEPAYLSKVVDLRKKESHEILKLQISRTIVNSIVVCLPALSSMTAFCVLFALNKKDATAGSIFASLTWFNDLAMSIAVIPTALSALADSSVSLGRVSEFLSQGDIKEDYSPVSVTCNNDSDVAIKITDGSFKWPEFGPEPEKKVEHHMFNIHRLVNSLINKDKKKSNKVKEGCSSVNTDIEAQIVISTSSDEKNLGGNINSDKKGDQIVTVSEMGEQFPGLENINLEIKKGEFVVITGPIGSGKTSLLSAISGVMQKQRGNIQIDGSILSCGYPWVQNETVRENILFVTRR</sequence>